<evidence type="ECO:0000313" key="2">
    <source>
        <dbReference type="EMBL" id="OGY17470.1"/>
    </source>
</evidence>
<name>A0A1G1VQ11_9BACT</name>
<dbReference type="Gene3D" id="3.30.1310.20">
    <property type="entry name" value="PRTase-like"/>
    <property type="match status" value="1"/>
</dbReference>
<gene>
    <name evidence="2" type="ORF">A2784_03615</name>
</gene>
<organism evidence="2 3">
    <name type="scientific">Candidatus Chisholmbacteria bacterium RIFCSPHIGHO2_01_FULL_48_12</name>
    <dbReference type="NCBI Taxonomy" id="1797589"/>
    <lineage>
        <taxon>Bacteria</taxon>
        <taxon>Candidatus Chisholmiibacteriota</taxon>
    </lineage>
</organism>
<sequence>MALQVAKVAQVAGIAKEKMVVVAIPRGGVVVGRVVADKLGLPLGLVVTKKVGAQGQEELAVGAMGPDGRVVLDEALVGRLGLSKMDLAPQIKNAKLKMQSYKLKFKVKEYSMADKSVVLVDDGVATGATMEAAIDWLRHKCKVQSAKCKIIVAVPVCASEAYGQLAGLADEMVCLEVPEDFGAVGQFYEHFPQVTDEEVVGILQS</sequence>
<proteinExistence type="predicted"/>
<dbReference type="STRING" id="1797589.A2784_03615"/>
<dbReference type="InterPro" id="IPR000836">
    <property type="entry name" value="PRTase_dom"/>
</dbReference>
<feature type="domain" description="Phosphoribosyltransferase" evidence="1">
    <location>
        <begin position="16"/>
        <end position="159"/>
    </location>
</feature>
<dbReference type="Gene3D" id="3.40.50.2020">
    <property type="match status" value="1"/>
</dbReference>
<reference evidence="2 3" key="1">
    <citation type="journal article" date="2016" name="Nat. Commun.">
        <title>Thousands of microbial genomes shed light on interconnected biogeochemical processes in an aquifer system.</title>
        <authorList>
            <person name="Anantharaman K."/>
            <person name="Brown C.T."/>
            <person name="Hug L.A."/>
            <person name="Sharon I."/>
            <person name="Castelle C.J."/>
            <person name="Probst A.J."/>
            <person name="Thomas B.C."/>
            <person name="Singh A."/>
            <person name="Wilkins M.J."/>
            <person name="Karaoz U."/>
            <person name="Brodie E.L."/>
            <person name="Williams K.H."/>
            <person name="Hubbard S.S."/>
            <person name="Banfield J.F."/>
        </authorList>
    </citation>
    <scope>NUCLEOTIDE SEQUENCE [LARGE SCALE GENOMIC DNA]</scope>
</reference>
<evidence type="ECO:0000259" key="1">
    <source>
        <dbReference type="Pfam" id="PF00156"/>
    </source>
</evidence>
<dbReference type="SUPFAM" id="SSF53271">
    <property type="entry name" value="PRTase-like"/>
    <property type="match status" value="1"/>
</dbReference>
<protein>
    <recommendedName>
        <fullName evidence="1">Phosphoribosyltransferase domain-containing protein</fullName>
    </recommendedName>
</protein>
<dbReference type="EMBL" id="MHCH01000024">
    <property type="protein sequence ID" value="OGY17470.1"/>
    <property type="molecule type" value="Genomic_DNA"/>
</dbReference>
<dbReference type="CDD" id="cd06223">
    <property type="entry name" value="PRTases_typeI"/>
    <property type="match status" value="1"/>
</dbReference>
<dbReference type="Pfam" id="PF00156">
    <property type="entry name" value="Pribosyltran"/>
    <property type="match status" value="1"/>
</dbReference>
<dbReference type="InterPro" id="IPR029057">
    <property type="entry name" value="PRTase-like"/>
</dbReference>
<dbReference type="Proteomes" id="UP000177324">
    <property type="component" value="Unassembled WGS sequence"/>
</dbReference>
<accession>A0A1G1VQ11</accession>
<evidence type="ECO:0000313" key="3">
    <source>
        <dbReference type="Proteomes" id="UP000177324"/>
    </source>
</evidence>
<comment type="caution">
    <text evidence="2">The sequence shown here is derived from an EMBL/GenBank/DDBJ whole genome shotgun (WGS) entry which is preliminary data.</text>
</comment>
<dbReference type="AlphaFoldDB" id="A0A1G1VQ11"/>